<reference evidence="2" key="1">
    <citation type="journal article" date="2020" name="Stud. Mycol.">
        <title>101 Dothideomycetes genomes: a test case for predicting lifestyles and emergence of pathogens.</title>
        <authorList>
            <person name="Haridas S."/>
            <person name="Albert R."/>
            <person name="Binder M."/>
            <person name="Bloem J."/>
            <person name="Labutti K."/>
            <person name="Salamov A."/>
            <person name="Andreopoulos B."/>
            <person name="Baker S."/>
            <person name="Barry K."/>
            <person name="Bills G."/>
            <person name="Bluhm B."/>
            <person name="Cannon C."/>
            <person name="Castanera R."/>
            <person name="Culley D."/>
            <person name="Daum C."/>
            <person name="Ezra D."/>
            <person name="Gonzalez J."/>
            <person name="Henrissat B."/>
            <person name="Kuo A."/>
            <person name="Liang C."/>
            <person name="Lipzen A."/>
            <person name="Lutzoni F."/>
            <person name="Magnuson J."/>
            <person name="Mondo S."/>
            <person name="Nolan M."/>
            <person name="Ohm R."/>
            <person name="Pangilinan J."/>
            <person name="Park H.-J."/>
            <person name="Ramirez L."/>
            <person name="Alfaro M."/>
            <person name="Sun H."/>
            <person name="Tritt A."/>
            <person name="Yoshinaga Y."/>
            <person name="Zwiers L.-H."/>
            <person name="Turgeon B."/>
            <person name="Goodwin S."/>
            <person name="Spatafora J."/>
            <person name="Crous P."/>
            <person name="Grigoriev I."/>
        </authorList>
    </citation>
    <scope>NUCLEOTIDE SEQUENCE</scope>
    <source>
        <strain evidence="2">CBS 269.34</strain>
    </source>
</reference>
<gene>
    <name evidence="2" type="ORF">BU16DRAFT_331725</name>
</gene>
<evidence type="ECO:0000313" key="3">
    <source>
        <dbReference type="Proteomes" id="UP000799750"/>
    </source>
</evidence>
<name>A0A6A6R2E0_9PEZI</name>
<dbReference type="Proteomes" id="UP000799750">
    <property type="component" value="Unassembled WGS sequence"/>
</dbReference>
<dbReference type="EMBL" id="MU004186">
    <property type="protein sequence ID" value="KAF2498003.1"/>
    <property type="molecule type" value="Genomic_DNA"/>
</dbReference>
<proteinExistence type="predicted"/>
<dbReference type="AlphaFoldDB" id="A0A6A6R2E0"/>
<protein>
    <submittedName>
        <fullName evidence="2">Uncharacterized protein</fullName>
    </submittedName>
</protein>
<organism evidence="2 3">
    <name type="scientific">Lophium mytilinum</name>
    <dbReference type="NCBI Taxonomy" id="390894"/>
    <lineage>
        <taxon>Eukaryota</taxon>
        <taxon>Fungi</taxon>
        <taxon>Dikarya</taxon>
        <taxon>Ascomycota</taxon>
        <taxon>Pezizomycotina</taxon>
        <taxon>Dothideomycetes</taxon>
        <taxon>Pleosporomycetidae</taxon>
        <taxon>Mytilinidiales</taxon>
        <taxon>Mytilinidiaceae</taxon>
        <taxon>Lophium</taxon>
    </lineage>
</organism>
<accession>A0A6A6R2E0</accession>
<evidence type="ECO:0000256" key="1">
    <source>
        <dbReference type="SAM" id="MobiDB-lite"/>
    </source>
</evidence>
<keyword evidence="3" id="KW-1185">Reference proteome</keyword>
<feature type="region of interest" description="Disordered" evidence="1">
    <location>
        <begin position="66"/>
        <end position="97"/>
    </location>
</feature>
<evidence type="ECO:0000313" key="2">
    <source>
        <dbReference type="EMBL" id="KAF2498003.1"/>
    </source>
</evidence>
<sequence>MDEAHIPVSVPWKATAGSIKAITLTSTSKHFYPPSDRLILFVLYDAIIVTLPQTPSSLTKLELRPPAAQHLASPPSGTNRSKAAPPPKRPPNVTTPGVTVHRSTFNLAGHRQPPSLVSLECLHRTAVGPGLSCTQVPSWGVPMSPSAQPSTARLTPAVQCRSGCRHRE</sequence>